<protein>
    <submittedName>
        <fullName evidence="1">Uncharacterized protein</fullName>
    </submittedName>
</protein>
<accession>A0A173GBK6</accession>
<dbReference type="GeneID" id="29059835"/>
<evidence type="ECO:0000313" key="2">
    <source>
        <dbReference type="Proteomes" id="UP000203219"/>
    </source>
</evidence>
<dbReference type="KEGG" id="vg:29059835"/>
<reference evidence="2" key="1">
    <citation type="submission" date="2016-04" db="EMBL/GenBank/DDBJ databases">
        <authorList>
            <person name="Adebesin M.O."/>
            <person name="Ahama K."/>
            <person name="Alekasir E.M."/>
            <person name="Ali S."/>
            <person name="Aligholizadeh E."/>
            <person name="Allison J.M."/>
            <person name="Alzaher A."/>
            <person name="Andaya C.D."/>
            <person name="Asfaw S."/>
            <person name="Bansal N."/>
            <person name="Beauchard M.A."/>
            <person name="Betancourt K.A."/>
            <person name="Bhatia B."/>
            <person name="Boretti N.A."/>
            <person name="Brondi J.N."/>
            <person name="Byrd C.E."/>
            <person name="Cao A."/>
            <person name="Cardosa E.A."/>
            <person name="Carter A."/>
            <person name="Chen S."/>
            <person name="Chen Y."/>
            <person name="Clara V.K."/>
            <person name="Cobuzzi M."/>
            <person name="Conn O.L."/>
            <person name="Crosby I.A."/>
            <person name="Daly S.B."/>
            <person name="Depaz I.X."/>
            <person name="Dhaurali S."/>
            <person name="Dowdy K.M."/>
            <person name="Edokobi N.B."/>
            <person name="Ekanayake A.B."/>
            <person name="Ekekwe S.O."/>
            <person name="Emond M.A."/>
            <person name="Endres L."/>
            <person name="Eng S."/>
            <person name="Felkoski S.A."/>
            <person name="Gant C.D."/>
            <person name="Gaskin B."/>
            <person name="Gondal S."/>
            <person name="Gutmann J."/>
            <person name="Ha T.-A."/>
            <person name="Habteyes H."/>
            <person name="Hariri O."/>
            <person name="Healey R.M."/>
            <person name="Heins J.L."/>
            <person name="Henderson A.L."/>
            <person name="Hernandez F.M."/>
            <person name="Hoang P.T."/>
            <person name="Hope K.T."/>
            <person name="Husna A."/>
            <person name="Hussain A."/>
            <person name="Imani O."/>
            <person name="Jackson N.L."/>
            <person name="Jacob V.M."/>
            <person name="Kang C."/>
            <person name="Kantov R.M."/>
            <person name="Kavuru S."/>
            <person name="Kerr M.S."/>
            <person name="Khan O.A."/>
            <person name="Khan T.M."/>
            <person name="King T."/>
            <person name="Kulkarni R."/>
            <person name="Li A."/>
            <person name="Maczka C."/>
            <person name="Maisonet E."/>
            <person name="Majethia P.M."/>
            <person name="Malik D.A."/>
            <person name="Mariam A."/>
            <person name="Marquess E.B."/>
            <person name="Mattison J."/>
            <person name="Mcdonald N."/>
            <person name="Mehr S."/>
            <person name="Mengers S.R."/>
            <person name="Michaels D.P."/>
            <person name="Mondal S."/>
            <person name="Monney D.B."/>
            <person name="Nakhleh S.I."/>
            <person name="Ndubuizu N.C."/>
            <person name="Nguyen A.H."/>
            <person name="Nguyen K.M."/>
            <person name="Nguyen M.T."/>
            <person name="Nicholas M.L."/>
            <person name="Nimalan J.P."/>
            <person name="O'Connell R.A."/>
            <person name="Odoi E."/>
            <person name="Ojo L."/>
            <person name="Okoye A.E."/>
            <person name="Olateru-Olagbegi O."/>
            <person name="Osei K.V."/>
            <person name="Osei-Tutu A."/>
            <person name="Palilla A.M."/>
            <person name="Pancholi S."/>
            <person name="Park J.H."/>
            <person name="Patel K."/>
            <person name="Patel P."/>
            <person name="Pennington E."/>
            <person name="Peterson R.E."/>
            <person name="Pon J."/>
            <person name="Pourkarim H."/>
            <person name="Reed M.L."/>
            <person name="Rottman V."/>
            <person name="Salazar J."/>
            <person name="Samet S."/>
            <person name="Sendze O."/>
            <person name="Stelmack M.A."/>
            <person name="Stinnett R."/>
            <person name="Tchouaga A.L."/>
            <person name="Thompson E.M."/>
            <person name="Tran N.G."/>
            <person name="Truong T."/>
            <person name="Udo J.A."/>
            <person name="Verona L.T."/>
            <person name="Vu T.-Q."/>
            <person name="Wade J."/>
            <person name="Wang N.Q."/>
            <person name="Waters Z.M."/>
            <person name="Wellman R.J."/>
            <person name="Woldegabreal S."/>
            <person name="Yee A.C."/>
            <person name="Yirefu M."/>
            <person name="Zahangir S."/>
            <person name="Zhai Y."/>
            <person name="Devine C.L."/>
            <person name="Liao K."/>
            <person name="Prasad P.K."/>
            <person name="Ruthenberg K.J."/>
            <person name="Shonk J.A."/>
            <person name="Way M."/>
            <person name="Yousufi H.K."/>
            <person name="Cao L."/>
            <person name="Fox J."/>
            <person name="Hobbs E."/>
            <person name="Kilic S."/>
            <person name="Nunn R."/>
            <person name="Patel R."/>
            <person name="Rubenstein M."/>
            <person name="Cresawn S.G."/>
            <person name="Russell D.A."/>
            <person name="Pope W.H."/>
            <person name="Jacobs-Sera D."/>
            <person name="Hendrix R.W."/>
            <person name="Hatfull G.F."/>
            <person name="Erill I."/>
            <person name="Caruso S.M."/>
        </authorList>
    </citation>
    <scope>NUCLEOTIDE SEQUENCE [LARGE SCALE GENOMIC DNA]</scope>
</reference>
<dbReference type="EMBL" id="KX011169">
    <property type="protein sequence ID" value="ANH50583.1"/>
    <property type="molecule type" value="Genomic_DNA"/>
</dbReference>
<dbReference type="RefSeq" id="YP_009282117.1">
    <property type="nucleotide sequence ID" value="NC_031034.1"/>
</dbReference>
<proteinExistence type="predicted"/>
<organism evidence="1 2">
    <name type="scientific">Bacillus phage SalinJah</name>
    <dbReference type="NCBI Taxonomy" id="1837830"/>
    <lineage>
        <taxon>Viruses</taxon>
        <taxon>Duplodnaviria</taxon>
        <taxon>Heunggongvirae</taxon>
        <taxon>Uroviricota</taxon>
        <taxon>Caudoviricetes</taxon>
        <taxon>Herelleviridae</taxon>
        <taxon>Bastillevirinae</taxon>
        <taxon>Wphvirus</taxon>
        <taxon>Wphvirus BPS13</taxon>
    </lineage>
</organism>
<dbReference type="Proteomes" id="UP000203219">
    <property type="component" value="Segment"/>
</dbReference>
<sequence length="100" mass="11691">MANRQTLQVRFHTYKERGIQSQPTSWVMLDARGTKINQGTGDFIFKKDRVYEMDGVRYIVNNISFGIEGFMHIKVVNFTTFLLDKLEGNIMELIESDRQI</sequence>
<gene>
    <name evidence="1" type="ORF">SALINJAH_163</name>
</gene>
<evidence type="ECO:0000313" key="1">
    <source>
        <dbReference type="EMBL" id="ANH50583.1"/>
    </source>
</evidence>
<name>A0A173GBK6_9CAUD</name>